<dbReference type="GeneID" id="37078973"/>
<dbReference type="PANTHER" id="PTHR31084:SF3">
    <property type="entry name" value="ALPHA-FUCOSIDASE A"/>
    <property type="match status" value="1"/>
</dbReference>
<dbReference type="OrthoDB" id="66881at2759"/>
<dbReference type="InterPro" id="IPR054363">
    <property type="entry name" value="GH95_cat"/>
</dbReference>
<dbReference type="Pfam" id="PF22124">
    <property type="entry name" value="Glyco_hydro_95_cat"/>
    <property type="match status" value="1"/>
</dbReference>
<dbReference type="GO" id="GO:0004499">
    <property type="term" value="F:N,N-dimethylaniline monooxygenase activity"/>
    <property type="evidence" value="ECO:0007669"/>
    <property type="project" value="InterPro"/>
</dbReference>
<dbReference type="Gene3D" id="3.40.50.720">
    <property type="entry name" value="NAD(P)-binding Rossmann-like Domain"/>
    <property type="match status" value="1"/>
</dbReference>
<dbReference type="Pfam" id="PF00106">
    <property type="entry name" value="adh_short"/>
    <property type="match status" value="1"/>
</dbReference>
<evidence type="ECO:0000256" key="1">
    <source>
        <dbReference type="ARBA" id="ARBA00022630"/>
    </source>
</evidence>
<proteinExistence type="predicted"/>
<dbReference type="SUPFAM" id="SSF51735">
    <property type="entry name" value="NAD(P)-binding Rossmann-fold domains"/>
    <property type="match status" value="1"/>
</dbReference>
<dbReference type="PANTHER" id="PTHR31084">
    <property type="entry name" value="ALPHA-L-FUCOSIDASE 2"/>
    <property type="match status" value="1"/>
</dbReference>
<keyword evidence="2" id="KW-0274">FAD</keyword>
<gene>
    <name evidence="7" type="ORF">BP01DRAFT_387490</name>
</gene>
<keyword evidence="4" id="KW-0560">Oxidoreductase</keyword>
<dbReference type="PRINTS" id="PR00419">
    <property type="entry name" value="ADXRDTASE"/>
</dbReference>
<dbReference type="GO" id="GO:0050661">
    <property type="term" value="F:NADP binding"/>
    <property type="evidence" value="ECO:0007669"/>
    <property type="project" value="InterPro"/>
</dbReference>
<evidence type="ECO:0000259" key="5">
    <source>
        <dbReference type="Pfam" id="PF14498"/>
    </source>
</evidence>
<dbReference type="GO" id="GO:0004560">
    <property type="term" value="F:alpha-L-fucosidase activity"/>
    <property type="evidence" value="ECO:0007669"/>
    <property type="project" value="TreeGrafter"/>
</dbReference>
<dbReference type="InterPro" id="IPR020904">
    <property type="entry name" value="Sc_DH/Rdtase_CS"/>
</dbReference>
<dbReference type="SUPFAM" id="SSF48208">
    <property type="entry name" value="Six-hairpin glycosidases"/>
    <property type="match status" value="1"/>
</dbReference>
<keyword evidence="3" id="KW-0521">NADP</keyword>
<dbReference type="Gene3D" id="1.50.10.10">
    <property type="match status" value="1"/>
</dbReference>
<dbReference type="InterPro" id="IPR002347">
    <property type="entry name" value="SDR_fam"/>
</dbReference>
<dbReference type="InterPro" id="IPR012341">
    <property type="entry name" value="6hp_glycosidase-like_sf"/>
</dbReference>
<feature type="domain" description="Glycosyl hydrolase family 95 catalytic" evidence="6">
    <location>
        <begin position="767"/>
        <end position="1175"/>
    </location>
</feature>
<accession>A0A318ZJ46</accession>
<dbReference type="Proteomes" id="UP000248349">
    <property type="component" value="Unassembled WGS sequence"/>
</dbReference>
<sequence length="1346" mass="147586">MPQVKSVAIIGTGPAGAIAVDALAQEKAFDRIRVFERQEKAGGCWVARPEEKAVPLDVEKLSARIADAPLPIPANLPQYTPATSQHRFTDSHVYPNLHTNVDAATMGYSQEPIPVVRSEWSIGLHGPDTPFRHHAVIRQYVEDLLNRNGYQDLVEYNTTVESAVKDPHSEQWVLTLRRAGKPGEQDYWWSESFDALVVASGHFAVPYVPAIPGLKEFVEKYPEHVLHTKQYRGPERYRGKKVVTVGASVSAADTAVSLIGSAQSPIYAVVRGKYNPYFGDEAFKHPQIERRPPIARVACENGERTLYFEDGTSVSDVDYIIFGTGFTWTLPFLPDIPMRNNRIPDVYLHVFHRQDPTLMFIGGVGAGLTFKIFEWQAVAAARVLAGKAQLPPHEERQKWEQDRIAKKGDGPGFLMVNPEFEEYFEQLRELAGEPKEGEPGRRLPPFEQSWVNLFNAGHERRIEMWKKANATAAGMAFGVLMLPLVAAKSLWSDSPGNYSSIITTAFPLGNGRLGAMPIGLPGKEIVNLNVDSLWRGGPFENPAYSGGNPNVSKADALPGIRDWIFQNGTGNVTALYGDFPDYGSYQVLANLTVDLGDLGAVSSYRRSLDLASGVYQDQFKTRNVDITRQVEAFCSYPDQVCVYRLASNRSLPAITFGLENQLSSPTPNVTCQGSSISLYGVTEPTIGMIYNARASVVVPGLRTSSDLCSQLNATVTVPEGQREVFLVFAAGTNYDASKGNAAAGFSFRGEDPYEEVLQTAVGAAKKSFSKLKSAHLKDFQVISGAFELSLPDTNNSSSKPTTELINSYTLPGDPFIENLLFDYGRYLFISSSRPGSLPPNLQGLWTESYSPAWSGDYHANINLQMAHWAVEQTGLGDLTEPLWRYVTETWMPRGAETAELLYGTSEGWVTHDEMNTFGHTAMKNDAQWANYPVSNAWLAHHVWDHFDYSQDEAWYQDTGYPILKGVAEFWLSQLVEDEYFHDGTLVVNPCNSPEHGPTTFGCTHYQQLLAELFTHLLTTPPSKPTATDATLFTKIHKALPRLSPGLLIGSWSQIQEWKLDLDTRNDTHRHLSNLYGWYPGSSISSVYATNRTVTDAVATTLYSRGNGTEDQNTGWAKVWRSACWAGLNETANAYAELTLAVQENFAGNGLSLYGGSTPFQADANFGVVGAVLEMLVRDGDRSYETLEGTQKGPQEVVLGPAIPRAWGGGQVKGVRVRGGGKNAVSNLTANAQQTTTTTTTTKPERSTILTTPLDMTNRPAVDAWIGRAVAHFGRLDGAANMAGAMYCLRAEVRTILQSAGRGSVVNAASTQDLHGFARHAAYSATKHGVVGLTRSVAKEVGPMGEG</sequence>
<dbReference type="InterPro" id="IPR008928">
    <property type="entry name" value="6-hairpin_glycosidase_sf"/>
</dbReference>
<evidence type="ECO:0000313" key="8">
    <source>
        <dbReference type="Proteomes" id="UP000248349"/>
    </source>
</evidence>
<evidence type="ECO:0000256" key="4">
    <source>
        <dbReference type="ARBA" id="ARBA00023002"/>
    </source>
</evidence>
<evidence type="ECO:0000259" key="6">
    <source>
        <dbReference type="Pfam" id="PF22124"/>
    </source>
</evidence>
<dbReference type="Pfam" id="PF00743">
    <property type="entry name" value="FMO-like"/>
    <property type="match status" value="2"/>
</dbReference>
<evidence type="ECO:0000256" key="3">
    <source>
        <dbReference type="ARBA" id="ARBA00022857"/>
    </source>
</evidence>
<evidence type="ECO:0000313" key="7">
    <source>
        <dbReference type="EMBL" id="PYH40278.1"/>
    </source>
</evidence>
<name>A0A318ZJ46_9EURO</name>
<dbReference type="InterPro" id="IPR036188">
    <property type="entry name" value="FAD/NAD-bd_sf"/>
</dbReference>
<reference evidence="7 8" key="1">
    <citation type="submission" date="2016-12" db="EMBL/GenBank/DDBJ databases">
        <title>The genomes of Aspergillus section Nigri reveals drivers in fungal speciation.</title>
        <authorList>
            <consortium name="DOE Joint Genome Institute"/>
            <person name="Vesth T.C."/>
            <person name="Nybo J."/>
            <person name="Theobald S."/>
            <person name="Brandl J."/>
            <person name="Frisvad J.C."/>
            <person name="Nielsen K.F."/>
            <person name="Lyhne E.K."/>
            <person name="Kogle M.E."/>
            <person name="Kuo A."/>
            <person name="Riley R."/>
            <person name="Clum A."/>
            <person name="Nolan M."/>
            <person name="Lipzen A."/>
            <person name="Salamov A."/>
            <person name="Henrissat B."/>
            <person name="Wiebenga A."/>
            <person name="De Vries R.P."/>
            <person name="Grigoriev I.V."/>
            <person name="Mortensen U.H."/>
            <person name="Andersen M.R."/>
            <person name="Baker S.E."/>
        </authorList>
    </citation>
    <scope>NUCLEOTIDE SEQUENCE [LARGE SCALE GENOMIC DNA]</scope>
    <source>
        <strain evidence="7 8">JOP 1030-1</strain>
    </source>
</reference>
<dbReference type="CDD" id="cd05233">
    <property type="entry name" value="SDR_c"/>
    <property type="match status" value="1"/>
</dbReference>
<dbReference type="InterPro" id="IPR020946">
    <property type="entry name" value="Flavin_mOase-like"/>
</dbReference>
<evidence type="ECO:0000256" key="2">
    <source>
        <dbReference type="ARBA" id="ARBA00022827"/>
    </source>
</evidence>
<dbReference type="EMBL" id="KZ821291">
    <property type="protein sequence ID" value="PYH40278.1"/>
    <property type="molecule type" value="Genomic_DNA"/>
</dbReference>
<keyword evidence="1" id="KW-0285">Flavoprotein</keyword>
<protein>
    <submittedName>
        <fullName evidence="7">Uncharacterized protein</fullName>
    </submittedName>
</protein>
<dbReference type="GO" id="GO:0050660">
    <property type="term" value="F:flavin adenine dinucleotide binding"/>
    <property type="evidence" value="ECO:0007669"/>
    <property type="project" value="InterPro"/>
</dbReference>
<dbReference type="InterPro" id="IPR036291">
    <property type="entry name" value="NAD(P)-bd_dom_sf"/>
</dbReference>
<dbReference type="GO" id="GO:0005975">
    <property type="term" value="P:carbohydrate metabolic process"/>
    <property type="evidence" value="ECO:0007669"/>
    <property type="project" value="InterPro"/>
</dbReference>
<dbReference type="GO" id="GO:0044550">
    <property type="term" value="P:secondary metabolite biosynthetic process"/>
    <property type="evidence" value="ECO:0007669"/>
    <property type="project" value="UniProtKB-ARBA"/>
</dbReference>
<dbReference type="PROSITE" id="PS00061">
    <property type="entry name" value="ADH_SHORT"/>
    <property type="match status" value="1"/>
</dbReference>
<feature type="domain" description="Glycosyl hydrolase family 95 N-terminal" evidence="5">
    <location>
        <begin position="490"/>
        <end position="736"/>
    </location>
</feature>
<dbReference type="SUPFAM" id="SSF51905">
    <property type="entry name" value="FAD/NAD(P)-binding domain"/>
    <property type="match status" value="2"/>
</dbReference>
<dbReference type="Gene3D" id="3.50.50.60">
    <property type="entry name" value="FAD/NAD(P)-binding domain"/>
    <property type="match status" value="2"/>
</dbReference>
<dbReference type="Pfam" id="PF14498">
    <property type="entry name" value="Glyco_hyd_65N_2"/>
    <property type="match status" value="1"/>
</dbReference>
<dbReference type="InterPro" id="IPR027414">
    <property type="entry name" value="GH95_N_dom"/>
</dbReference>
<organism evidence="7 8">
    <name type="scientific">Aspergillus saccharolyticus JOP 1030-1</name>
    <dbReference type="NCBI Taxonomy" id="1450539"/>
    <lineage>
        <taxon>Eukaryota</taxon>
        <taxon>Fungi</taxon>
        <taxon>Dikarya</taxon>
        <taxon>Ascomycota</taxon>
        <taxon>Pezizomycotina</taxon>
        <taxon>Eurotiomycetes</taxon>
        <taxon>Eurotiomycetidae</taxon>
        <taxon>Eurotiales</taxon>
        <taxon>Aspergillaceae</taxon>
        <taxon>Aspergillus</taxon>
        <taxon>Aspergillus subgen. Circumdati</taxon>
    </lineage>
</organism>
<dbReference type="RefSeq" id="XP_025426260.1">
    <property type="nucleotide sequence ID" value="XM_025577744.1"/>
</dbReference>
<keyword evidence="8" id="KW-1185">Reference proteome</keyword>